<evidence type="ECO:0000313" key="3">
    <source>
        <dbReference type="EMBL" id="CAB4004743.1"/>
    </source>
</evidence>
<dbReference type="Gene3D" id="1.20.5.170">
    <property type="match status" value="1"/>
</dbReference>
<evidence type="ECO:0000256" key="1">
    <source>
        <dbReference type="SAM" id="Coils"/>
    </source>
</evidence>
<feature type="coiled-coil region" evidence="1">
    <location>
        <begin position="50"/>
        <end position="105"/>
    </location>
</feature>
<feature type="region of interest" description="Disordered" evidence="2">
    <location>
        <begin position="1"/>
        <end position="24"/>
    </location>
</feature>
<accession>A0A6S7HMF2</accession>
<keyword evidence="1" id="KW-0175">Coiled coil</keyword>
<proteinExistence type="predicted"/>
<protein>
    <submittedName>
        <fullName evidence="3">Uncharacterized protein</fullName>
    </submittedName>
</protein>
<gene>
    <name evidence="3" type="ORF">PACLA_8A039721</name>
</gene>
<dbReference type="AlphaFoldDB" id="A0A6S7HMF2"/>
<dbReference type="EMBL" id="CACRXK020004987">
    <property type="protein sequence ID" value="CAB4004743.1"/>
    <property type="molecule type" value="Genomic_DNA"/>
</dbReference>
<reference evidence="3" key="1">
    <citation type="submission" date="2020-04" db="EMBL/GenBank/DDBJ databases">
        <authorList>
            <person name="Alioto T."/>
            <person name="Alioto T."/>
            <person name="Gomez Garrido J."/>
        </authorList>
    </citation>
    <scope>NUCLEOTIDE SEQUENCE</scope>
    <source>
        <strain evidence="3">A484AB</strain>
    </source>
</reference>
<name>A0A6S7HMF2_PARCT</name>
<feature type="non-terminal residue" evidence="3">
    <location>
        <position position="130"/>
    </location>
</feature>
<comment type="caution">
    <text evidence="3">The sequence shown here is derived from an EMBL/GenBank/DDBJ whole genome shotgun (WGS) entry which is preliminary data.</text>
</comment>
<organism evidence="3 4">
    <name type="scientific">Paramuricea clavata</name>
    <name type="common">Red gorgonian</name>
    <name type="synonym">Violescent sea-whip</name>
    <dbReference type="NCBI Taxonomy" id="317549"/>
    <lineage>
        <taxon>Eukaryota</taxon>
        <taxon>Metazoa</taxon>
        <taxon>Cnidaria</taxon>
        <taxon>Anthozoa</taxon>
        <taxon>Octocorallia</taxon>
        <taxon>Malacalcyonacea</taxon>
        <taxon>Plexauridae</taxon>
        <taxon>Paramuricea</taxon>
    </lineage>
</organism>
<keyword evidence="4" id="KW-1185">Reference proteome</keyword>
<evidence type="ECO:0000256" key="2">
    <source>
        <dbReference type="SAM" id="MobiDB-lite"/>
    </source>
</evidence>
<sequence>MSKTRSTTKQKSNEETTEYERANDKIPLEKILDKKLNPIDKKLEEILTSITFLSAKYDELVKKVDTLEDKNKGLEVENKRLNDSVRQLELQVQQQAESISEIEQYSRRDCLEIRGIPVETNEETDKIVQA</sequence>
<dbReference type="OrthoDB" id="7480141at2759"/>
<feature type="compositionally biased region" description="Polar residues" evidence="2">
    <location>
        <begin position="1"/>
        <end position="10"/>
    </location>
</feature>
<feature type="compositionally biased region" description="Basic and acidic residues" evidence="2">
    <location>
        <begin position="11"/>
        <end position="24"/>
    </location>
</feature>
<dbReference type="Proteomes" id="UP001152795">
    <property type="component" value="Unassembled WGS sequence"/>
</dbReference>
<evidence type="ECO:0000313" key="4">
    <source>
        <dbReference type="Proteomes" id="UP001152795"/>
    </source>
</evidence>